<keyword evidence="3" id="KW-1185">Reference proteome</keyword>
<feature type="region of interest" description="Disordered" evidence="1">
    <location>
        <begin position="23"/>
        <end position="103"/>
    </location>
</feature>
<reference evidence="2" key="2">
    <citation type="submission" date="2020-09" db="EMBL/GenBank/DDBJ databases">
        <authorList>
            <person name="Sun Q."/>
            <person name="Ohkuma M."/>
        </authorList>
    </citation>
    <scope>NUCLEOTIDE SEQUENCE</scope>
    <source>
        <strain evidence="2">JCM 5069</strain>
    </source>
</reference>
<feature type="compositionally biased region" description="Gly residues" evidence="1">
    <location>
        <begin position="69"/>
        <end position="84"/>
    </location>
</feature>
<comment type="caution">
    <text evidence="2">The sequence shown here is derived from an EMBL/GenBank/DDBJ whole genome shotgun (WGS) entry which is preliminary data.</text>
</comment>
<gene>
    <name evidence="2" type="ORF">GCM10018793_33460</name>
</gene>
<protein>
    <submittedName>
        <fullName evidence="2">Uncharacterized protein</fullName>
    </submittedName>
</protein>
<accession>A0A919G827</accession>
<dbReference type="EMBL" id="BNCD01000009">
    <property type="protein sequence ID" value="GHH79847.1"/>
    <property type="molecule type" value="Genomic_DNA"/>
</dbReference>
<dbReference type="AlphaFoldDB" id="A0A919G827"/>
<reference evidence="2" key="1">
    <citation type="journal article" date="2014" name="Int. J. Syst. Evol. Microbiol.">
        <title>Complete genome sequence of Corynebacterium casei LMG S-19264T (=DSM 44701T), isolated from a smear-ripened cheese.</title>
        <authorList>
            <consortium name="US DOE Joint Genome Institute (JGI-PGF)"/>
            <person name="Walter F."/>
            <person name="Albersmeier A."/>
            <person name="Kalinowski J."/>
            <person name="Ruckert C."/>
        </authorList>
    </citation>
    <scope>NUCLEOTIDE SEQUENCE</scope>
    <source>
        <strain evidence="2">JCM 5069</strain>
    </source>
</reference>
<organism evidence="2 3">
    <name type="scientific">Streptomyces sulfonofaciens</name>
    <dbReference type="NCBI Taxonomy" id="68272"/>
    <lineage>
        <taxon>Bacteria</taxon>
        <taxon>Bacillati</taxon>
        <taxon>Actinomycetota</taxon>
        <taxon>Actinomycetes</taxon>
        <taxon>Kitasatosporales</taxon>
        <taxon>Streptomycetaceae</taxon>
        <taxon>Streptomyces</taxon>
    </lineage>
</organism>
<evidence type="ECO:0000256" key="1">
    <source>
        <dbReference type="SAM" id="MobiDB-lite"/>
    </source>
</evidence>
<name>A0A919G827_9ACTN</name>
<evidence type="ECO:0000313" key="2">
    <source>
        <dbReference type="EMBL" id="GHH79847.1"/>
    </source>
</evidence>
<feature type="region of interest" description="Disordered" evidence="1">
    <location>
        <begin position="119"/>
        <end position="141"/>
    </location>
</feature>
<proteinExistence type="predicted"/>
<dbReference type="Proteomes" id="UP000603708">
    <property type="component" value="Unassembled WGS sequence"/>
</dbReference>
<sequence>MPAAARTSTETVVAVRIAQRGFPHRLGGLGGGPGLRRPAARPPPVAALDRERSAPTPSCPAGAMAARGRGAGAGRGVRRGGWGGRSWRAGERGGVGTGAPPRCWGRTIAQNSTSIRNPARCYGRTARGGVPRTRAPFPRTR</sequence>
<evidence type="ECO:0000313" key="3">
    <source>
        <dbReference type="Proteomes" id="UP000603708"/>
    </source>
</evidence>